<evidence type="ECO:0000313" key="3">
    <source>
        <dbReference type="Proteomes" id="UP000664132"/>
    </source>
</evidence>
<feature type="compositionally biased region" description="Acidic residues" evidence="1">
    <location>
        <begin position="616"/>
        <end position="632"/>
    </location>
</feature>
<proteinExistence type="predicted"/>
<organism evidence="2 3">
    <name type="scientific">Cadophora malorum</name>
    <dbReference type="NCBI Taxonomy" id="108018"/>
    <lineage>
        <taxon>Eukaryota</taxon>
        <taxon>Fungi</taxon>
        <taxon>Dikarya</taxon>
        <taxon>Ascomycota</taxon>
        <taxon>Pezizomycotina</taxon>
        <taxon>Leotiomycetes</taxon>
        <taxon>Helotiales</taxon>
        <taxon>Ploettnerulaceae</taxon>
        <taxon>Cadophora</taxon>
    </lineage>
</organism>
<feature type="compositionally biased region" description="Low complexity" evidence="1">
    <location>
        <begin position="639"/>
        <end position="649"/>
    </location>
</feature>
<feature type="compositionally biased region" description="Basic and acidic residues" evidence="1">
    <location>
        <begin position="584"/>
        <end position="600"/>
    </location>
</feature>
<evidence type="ECO:0000256" key="1">
    <source>
        <dbReference type="SAM" id="MobiDB-lite"/>
    </source>
</evidence>
<feature type="compositionally biased region" description="Basic and acidic residues" evidence="1">
    <location>
        <begin position="561"/>
        <end position="574"/>
    </location>
</feature>
<feature type="compositionally biased region" description="Basic and acidic residues" evidence="1">
    <location>
        <begin position="726"/>
        <end position="744"/>
    </location>
</feature>
<keyword evidence="3" id="KW-1185">Reference proteome</keyword>
<feature type="compositionally biased region" description="Low complexity" evidence="1">
    <location>
        <begin position="675"/>
        <end position="701"/>
    </location>
</feature>
<protein>
    <submittedName>
        <fullName evidence="2">Uncharacterized protein</fullName>
    </submittedName>
</protein>
<feature type="region of interest" description="Disordered" evidence="1">
    <location>
        <begin position="501"/>
        <end position="760"/>
    </location>
</feature>
<gene>
    <name evidence="2" type="ORF">IFR04_002624</name>
</gene>
<dbReference type="AlphaFoldDB" id="A0A8H8BU57"/>
<reference evidence="2" key="1">
    <citation type="submission" date="2021-02" db="EMBL/GenBank/DDBJ databases">
        <title>Genome sequence Cadophora malorum strain M34.</title>
        <authorList>
            <person name="Stefanovic E."/>
            <person name="Vu D."/>
            <person name="Scully C."/>
            <person name="Dijksterhuis J."/>
            <person name="Roader J."/>
            <person name="Houbraken J."/>
        </authorList>
    </citation>
    <scope>NUCLEOTIDE SEQUENCE</scope>
    <source>
        <strain evidence="2">M34</strain>
    </source>
</reference>
<dbReference type="Proteomes" id="UP000664132">
    <property type="component" value="Unassembled WGS sequence"/>
</dbReference>
<feature type="compositionally biased region" description="Polar residues" evidence="1">
    <location>
        <begin position="504"/>
        <end position="517"/>
    </location>
</feature>
<name>A0A8H8BU57_9HELO</name>
<dbReference type="EMBL" id="JAFJYH010000023">
    <property type="protein sequence ID" value="KAG4424220.1"/>
    <property type="molecule type" value="Genomic_DNA"/>
</dbReference>
<accession>A0A8H8BU57</accession>
<feature type="compositionally biased region" description="Basic and acidic residues" evidence="1">
    <location>
        <begin position="532"/>
        <end position="550"/>
    </location>
</feature>
<sequence>MADLCSKRKLAAMTADMHQPVANIRKLAVEGRRIKVPKTSRDIDTVTFEPKDPRKSSALALMDPKHYRRNYGLQFLLLKPVVEGRPWIAVLLFRGSYWAAESHIGRHEAKKKVAERAFSWLYSCDLHVSSHNCRYLTKKPYAASSRGQKGNGVWELEFDWTALKTQSIPIVLPQWKTSISEPFLVFFGEPTRKDATFAKLGDPLSSTNNTTLPRYLRVSAAFRFHKKRAAVSESMPRVSATSCSTAHQSLPSVSDAQDQKEYTPCASDMRLLKYTSGPRLVVLWKVLQIPIKVPRLLDVYTPCPPNMQLVKYTPRMSLETLCGVRQRLIESVVRKNTVELDFLAEVTIEEETVAENSLDNTTTAEISPQEVATFVDRDNTCEEAVFSTATPAGRSPQDHTSSADDGITYEEAMETEQSSTTYVETANRGEEIPFVGQNGQYMSQDRPGIFNPPSQTLDMGIYEVTGMQVDDESELEIEDNDTDIEMEDDDGLDPASVAWEVSPGNWTSEIAKSSAPETSMEVRAGGEEQEEDTSRNESENQDLRLEPEHPVDEEDSSPDSDVTRGSDDIEDRNSDTASEPPSDFEDHNPFEEKGKEGTDEKEGEEGEDGGYGGYGEEGEESEEDEGGEVSDDAQDRETSPPTQTPTTTTASDADGITSQLETFSLGADSAPPPSTSTSTSTSTAASSGPGSSAVAGSSPSANTDISTDFSQARRHPGAESDSESGDTGKSDSEDDGEERKKMTDEEIDELADGGLSSLRV</sequence>
<comment type="caution">
    <text evidence="2">The sequence shown here is derived from an EMBL/GenBank/DDBJ whole genome shotgun (WGS) entry which is preliminary data.</text>
</comment>
<evidence type="ECO:0000313" key="2">
    <source>
        <dbReference type="EMBL" id="KAG4424220.1"/>
    </source>
</evidence>